<sequence>MAVRQITIPGQNVPLQIGNSVNPDWYEKLKFLELLNPLSDQDFSAIEAEIALKSDTLRKFNTQTGTSYSLQTSDSGKVILFTNSSAVTFTIPALGIAPTAGGLVQIDILQFGAGKVTLTPDMGVSIASKASYKSTGGQYSTSTLLNVGTDAYVYFGDIAA</sequence>
<dbReference type="AlphaFoldDB" id="K8PDX5"/>
<dbReference type="OrthoDB" id="8079483at2"/>
<keyword evidence="2" id="KW-1185">Reference proteome</keyword>
<proteinExistence type="predicted"/>
<organism evidence="1 2">
    <name type="scientific">Afipia clevelandensis ATCC 49720</name>
    <dbReference type="NCBI Taxonomy" id="883079"/>
    <lineage>
        <taxon>Bacteria</taxon>
        <taxon>Pseudomonadati</taxon>
        <taxon>Pseudomonadota</taxon>
        <taxon>Alphaproteobacteria</taxon>
        <taxon>Hyphomicrobiales</taxon>
        <taxon>Nitrobacteraceae</taxon>
        <taxon>Afipia</taxon>
    </lineage>
</organism>
<evidence type="ECO:0000313" key="1">
    <source>
        <dbReference type="EMBL" id="EKS37760.1"/>
    </source>
</evidence>
<dbReference type="EMBL" id="AGWY01000007">
    <property type="protein sequence ID" value="EKS37760.1"/>
    <property type="molecule type" value="Genomic_DNA"/>
</dbReference>
<gene>
    <name evidence="1" type="ORF">HMPREF9696_01710</name>
</gene>
<accession>K8PDX5</accession>
<reference evidence="1 2" key="1">
    <citation type="submission" date="2012-04" db="EMBL/GenBank/DDBJ databases">
        <title>The Genome Sequence of Afipia clevelandensis ATCC 49720.</title>
        <authorList>
            <consortium name="The Broad Institute Genome Sequencing Platform"/>
            <person name="Earl A."/>
            <person name="Ward D."/>
            <person name="Feldgarden M."/>
            <person name="Gevers D."/>
            <person name="Huys G."/>
            <person name="Walker B."/>
            <person name="Young S.K."/>
            <person name="Zeng Q."/>
            <person name="Gargeya S."/>
            <person name="Fitzgerald M."/>
            <person name="Haas B."/>
            <person name="Abouelleil A."/>
            <person name="Alvarado L."/>
            <person name="Arachchi H.M."/>
            <person name="Berlin A."/>
            <person name="Chapman S.B."/>
            <person name="Goldberg J."/>
            <person name="Griggs A."/>
            <person name="Gujja S."/>
            <person name="Hansen M."/>
            <person name="Howarth C."/>
            <person name="Imamovic A."/>
            <person name="Larimer J."/>
            <person name="McCowen C."/>
            <person name="Montmayeur A."/>
            <person name="Murphy C."/>
            <person name="Neiman D."/>
            <person name="Pearson M."/>
            <person name="Priest M."/>
            <person name="Roberts A."/>
            <person name="Saif S."/>
            <person name="Shea T."/>
            <person name="Sisk P."/>
            <person name="Sykes S."/>
            <person name="Wortman J."/>
            <person name="Nusbaum C."/>
            <person name="Birren B."/>
        </authorList>
    </citation>
    <scope>NUCLEOTIDE SEQUENCE [LARGE SCALE GENOMIC DNA]</scope>
    <source>
        <strain evidence="1 2">ATCC 49720</strain>
    </source>
</reference>
<comment type="caution">
    <text evidence="1">The sequence shown here is derived from an EMBL/GenBank/DDBJ whole genome shotgun (WGS) entry which is preliminary data.</text>
</comment>
<protein>
    <submittedName>
        <fullName evidence="1">Uncharacterized protein</fullName>
    </submittedName>
</protein>
<evidence type="ECO:0000313" key="2">
    <source>
        <dbReference type="Proteomes" id="UP000001095"/>
    </source>
</evidence>
<dbReference type="PATRIC" id="fig|883079.3.peg.1744"/>
<dbReference type="RefSeq" id="WP_002712576.1">
    <property type="nucleotide sequence ID" value="NZ_KB375281.1"/>
</dbReference>
<name>K8PDX5_9BRAD</name>
<dbReference type="HOGENOM" id="CLU_1648535_0_0_5"/>
<dbReference type="Proteomes" id="UP000001095">
    <property type="component" value="Unassembled WGS sequence"/>
</dbReference>